<keyword evidence="5" id="KW-1185">Reference proteome</keyword>
<dbReference type="AlphaFoldDB" id="A0A449BJT5"/>
<dbReference type="KEGG" id="ahk:NCTC10172_00732"/>
<name>A0A449BJT5_9MOLU</name>
<dbReference type="Proteomes" id="UP000290909">
    <property type="component" value="Chromosome"/>
</dbReference>
<dbReference type="Pfam" id="PF00561">
    <property type="entry name" value="Abhydrolase_1"/>
    <property type="match status" value="1"/>
</dbReference>
<evidence type="ECO:0000313" key="4">
    <source>
        <dbReference type="EMBL" id="VEU82712.1"/>
    </source>
</evidence>
<dbReference type="PRINTS" id="PR00412">
    <property type="entry name" value="EPOXHYDRLASE"/>
</dbReference>
<sequence>MEKKSISIGKEELFYYDINKGNRVILAIHGNSSSSAYYSPLFDKVEEGFRLIAPDLRGYGDSSYNERVTSLKDFANDLNLFLEKLNVDVVDVIGWSLGGGVVMELAANYPNKVKTLTLLSSTTHKGYPIFKKNEQGQAKFGEVYESVDTLQFDPVQVVPLQTAYQMKNFDFVKYIYDVTIYTGKNKPTEEQTKLWILDTLKQRNLVDADWALATLNMSNEVGFYGMGTDTIKNITQPTLHLWGNKDLIVPEFMMLDNMRAIKNSINKVYDGCGHSLLVDEITFFNDVIEFIKSN</sequence>
<dbReference type="PRINTS" id="PR00111">
    <property type="entry name" value="ABHYDROLASE"/>
</dbReference>
<evidence type="ECO:0000259" key="3">
    <source>
        <dbReference type="Pfam" id="PF00561"/>
    </source>
</evidence>
<dbReference type="GO" id="GO:0050357">
    <property type="term" value="F:tropinesterase activity"/>
    <property type="evidence" value="ECO:0007669"/>
    <property type="project" value="UniProtKB-EC"/>
</dbReference>
<reference evidence="4 5" key="1">
    <citation type="submission" date="2019-01" db="EMBL/GenBank/DDBJ databases">
        <authorList>
            <consortium name="Pathogen Informatics"/>
        </authorList>
    </citation>
    <scope>NUCLEOTIDE SEQUENCE [LARGE SCALE GENOMIC DNA]</scope>
    <source>
        <strain evidence="4 5">NCTC10172</strain>
    </source>
</reference>
<dbReference type="Gene3D" id="3.40.50.1820">
    <property type="entry name" value="alpha/beta hydrolase"/>
    <property type="match status" value="1"/>
</dbReference>
<keyword evidence="4" id="KW-0378">Hydrolase</keyword>
<dbReference type="GO" id="GO:0016020">
    <property type="term" value="C:membrane"/>
    <property type="evidence" value="ECO:0007669"/>
    <property type="project" value="TreeGrafter"/>
</dbReference>
<keyword evidence="2" id="KW-0719">Serine esterase</keyword>
<feature type="domain" description="AB hydrolase-1" evidence="3">
    <location>
        <begin position="24"/>
        <end position="280"/>
    </location>
</feature>
<dbReference type="STRING" id="1408416.GCA_000702765_00070"/>
<protein>
    <submittedName>
        <fullName evidence="4">Tropinesterase</fullName>
        <ecNumber evidence="4">3.1.1.10</ecNumber>
    </submittedName>
</protein>
<dbReference type="PANTHER" id="PTHR43798:SF33">
    <property type="entry name" value="HYDROLASE, PUTATIVE (AFU_ORTHOLOGUE AFUA_2G14860)-RELATED"/>
    <property type="match status" value="1"/>
</dbReference>
<evidence type="ECO:0000256" key="2">
    <source>
        <dbReference type="ARBA" id="ARBA00022487"/>
    </source>
</evidence>
<dbReference type="SUPFAM" id="SSF53474">
    <property type="entry name" value="alpha/beta-Hydrolases"/>
    <property type="match status" value="1"/>
</dbReference>
<evidence type="ECO:0000313" key="5">
    <source>
        <dbReference type="Proteomes" id="UP000290909"/>
    </source>
</evidence>
<comment type="similarity">
    <text evidence="1">Belongs to the lipase/esterase LIP3/BchO family.</text>
</comment>
<dbReference type="InterPro" id="IPR050266">
    <property type="entry name" value="AB_hydrolase_sf"/>
</dbReference>
<evidence type="ECO:0000256" key="1">
    <source>
        <dbReference type="ARBA" id="ARBA00006989"/>
    </source>
</evidence>
<dbReference type="InterPro" id="IPR000639">
    <property type="entry name" value="Epox_hydrolase-like"/>
</dbReference>
<gene>
    <name evidence="4" type="ORF">NCTC10172_00732</name>
</gene>
<dbReference type="PANTHER" id="PTHR43798">
    <property type="entry name" value="MONOACYLGLYCEROL LIPASE"/>
    <property type="match status" value="1"/>
</dbReference>
<dbReference type="InterPro" id="IPR029058">
    <property type="entry name" value="AB_hydrolase_fold"/>
</dbReference>
<dbReference type="RefSeq" id="WP_051658904.1">
    <property type="nucleotide sequence ID" value="NZ_LR215050.1"/>
</dbReference>
<dbReference type="InterPro" id="IPR000073">
    <property type="entry name" value="AB_hydrolase_1"/>
</dbReference>
<proteinExistence type="inferred from homology"/>
<organism evidence="4 5">
    <name type="scientific">Acholeplasma hippikon</name>
    <dbReference type="NCBI Taxonomy" id="264636"/>
    <lineage>
        <taxon>Bacteria</taxon>
        <taxon>Bacillati</taxon>
        <taxon>Mycoplasmatota</taxon>
        <taxon>Mollicutes</taxon>
        <taxon>Acholeplasmatales</taxon>
        <taxon>Acholeplasmataceae</taxon>
        <taxon>Acholeplasma</taxon>
    </lineage>
</organism>
<dbReference type="EMBL" id="LR215050">
    <property type="protein sequence ID" value="VEU82712.1"/>
    <property type="molecule type" value="Genomic_DNA"/>
</dbReference>
<dbReference type="EC" id="3.1.1.10" evidence="4"/>
<accession>A0A449BJT5</accession>